<sequence length="188" mass="21519">MNKEELYEALNYVSASRENRIKMAFKIEDNPHLIPILIEIIKNDIDPISCKAGWVLESISKINLIPIITNLDVFIDSLKHISLESSVRPASKICQLLVINEFSKKPEKLKQKLTTKHLNTITEAAFDWLIGDYKVAPKAYSMTTLLLIGRKISWIHPELQQILKQNYESGSAAYKARARMTLKVLEKK</sequence>
<organism evidence="1 2">
    <name type="scientific">Maribacter aquivivus</name>
    <dbReference type="NCBI Taxonomy" id="228958"/>
    <lineage>
        <taxon>Bacteria</taxon>
        <taxon>Pseudomonadati</taxon>
        <taxon>Bacteroidota</taxon>
        <taxon>Flavobacteriia</taxon>
        <taxon>Flavobacteriales</taxon>
        <taxon>Flavobacteriaceae</taxon>
        <taxon>Maribacter</taxon>
    </lineage>
</organism>
<dbReference type="EMBL" id="FQZX01000002">
    <property type="protein sequence ID" value="SHK29566.1"/>
    <property type="molecule type" value="Genomic_DNA"/>
</dbReference>
<proteinExistence type="predicted"/>
<dbReference type="RefSeq" id="WP_073244863.1">
    <property type="nucleotide sequence ID" value="NZ_FQZX01000002.1"/>
</dbReference>
<evidence type="ECO:0000313" key="1">
    <source>
        <dbReference type="EMBL" id="SHK29566.1"/>
    </source>
</evidence>
<reference evidence="2" key="1">
    <citation type="submission" date="2016-11" db="EMBL/GenBank/DDBJ databases">
        <authorList>
            <person name="Varghese N."/>
            <person name="Submissions S."/>
        </authorList>
    </citation>
    <scope>NUCLEOTIDE SEQUENCE [LARGE SCALE GENOMIC DNA]</scope>
    <source>
        <strain evidence="2">DSM 16478</strain>
    </source>
</reference>
<dbReference type="AlphaFoldDB" id="A0A1M6RAW2"/>
<gene>
    <name evidence="1" type="ORF">SAMN04488007_2655</name>
</gene>
<name>A0A1M6RAW2_9FLAO</name>
<accession>A0A1M6RAW2</accession>
<dbReference type="STRING" id="228958.SAMN04488007_2655"/>
<evidence type="ECO:0008006" key="3">
    <source>
        <dbReference type="Google" id="ProtNLM"/>
    </source>
</evidence>
<keyword evidence="2" id="KW-1185">Reference proteome</keyword>
<dbReference type="OrthoDB" id="979487at2"/>
<dbReference type="Proteomes" id="UP000184314">
    <property type="component" value="Unassembled WGS sequence"/>
</dbReference>
<evidence type="ECO:0000313" key="2">
    <source>
        <dbReference type="Proteomes" id="UP000184314"/>
    </source>
</evidence>
<protein>
    <recommendedName>
        <fullName evidence="3">Adenylosuccinate lyase</fullName>
    </recommendedName>
</protein>